<evidence type="ECO:0000256" key="7">
    <source>
        <dbReference type="ARBA" id="ARBA00022729"/>
    </source>
</evidence>
<comment type="similarity">
    <text evidence="4 13 17">Belongs to the glycosyl hydrolase 56 family.</text>
</comment>
<feature type="disulfide bond" evidence="16">
    <location>
        <begin position="366"/>
        <end position="377"/>
    </location>
</feature>
<feature type="transmembrane region" description="Helical" evidence="18">
    <location>
        <begin position="7"/>
        <end position="27"/>
    </location>
</feature>
<keyword evidence="11" id="KW-0458">Lysosome</keyword>
<evidence type="ECO:0000256" key="8">
    <source>
        <dbReference type="ARBA" id="ARBA00022801"/>
    </source>
</evidence>
<organism evidence="19 20">
    <name type="scientific">Electrophorus voltai</name>
    <dbReference type="NCBI Taxonomy" id="2609070"/>
    <lineage>
        <taxon>Eukaryota</taxon>
        <taxon>Metazoa</taxon>
        <taxon>Chordata</taxon>
        <taxon>Craniata</taxon>
        <taxon>Vertebrata</taxon>
        <taxon>Euteleostomi</taxon>
        <taxon>Actinopterygii</taxon>
        <taxon>Neopterygii</taxon>
        <taxon>Teleostei</taxon>
        <taxon>Ostariophysi</taxon>
        <taxon>Gymnotiformes</taxon>
        <taxon>Gymnotoidei</taxon>
        <taxon>Gymnotidae</taxon>
        <taxon>Electrophorus</taxon>
    </lineage>
</organism>
<keyword evidence="10" id="KW-0325">Glycoprotein</keyword>
<dbReference type="SUPFAM" id="SSF51445">
    <property type="entry name" value="(Trans)glycosidases"/>
    <property type="match status" value="1"/>
</dbReference>
<evidence type="ECO:0000256" key="9">
    <source>
        <dbReference type="ARBA" id="ARBA00023157"/>
    </source>
</evidence>
<proteinExistence type="inferred from homology"/>
<evidence type="ECO:0000256" key="18">
    <source>
        <dbReference type="SAM" id="Phobius"/>
    </source>
</evidence>
<dbReference type="InterPro" id="IPR017853">
    <property type="entry name" value="GH"/>
</dbReference>
<sequence length="456" mass="51734">MAGMDTVGHWTCSLVFIWTFMICPVLVQPIKSLPLVPFFTVWNAPTERCGTRYGIDLDLSVFDIIYNQNQTFVGSNVTIFYSDQLGLYPHYTQQNESVHGGVPQNCSLRAHLLQADSDIRKAIPERTFQGLAVVDWESWRPLWERNWASKEVYWQGSRELVRAKHPHWPPKQLEAQAIKDFEGAARAFMEETLLLGRAERPGGLWGFYGFPCCYNYQYKKNETYTGECPPLEVKRNNKLTWLWNASTALYPDIYLDLGLRGRDREILLYTRHRVLEGMRAREQVTLSPPSVIPYARIVYTYTLEFLSQDDLVHTIGESVALGAAGVVLWGDSLYARSKSTCKAVKDYLDTTLGQYIVNVTEAAFLCSKALCSSRGRCARRDPGSVAYLHLDPTLWVIIPRAELPGGPTEGPSYVVQRRARSGMGKRSSFTGPFKCQCFPGWKGEHCENPIPFNNST</sequence>
<evidence type="ECO:0000256" key="2">
    <source>
        <dbReference type="ARBA" id="ARBA00004371"/>
    </source>
</evidence>
<evidence type="ECO:0000256" key="11">
    <source>
        <dbReference type="ARBA" id="ARBA00023228"/>
    </source>
</evidence>
<keyword evidence="9 16" id="KW-1015">Disulfide bond</keyword>
<keyword evidence="12 17" id="KW-0326">Glycosidase</keyword>
<evidence type="ECO:0000256" key="14">
    <source>
        <dbReference type="PIRSR" id="PIRSR038193-1"/>
    </source>
</evidence>
<keyword evidence="7" id="KW-0732">Signal</keyword>
<dbReference type="GO" id="GO:0005576">
    <property type="term" value="C:extracellular region"/>
    <property type="evidence" value="ECO:0007669"/>
    <property type="project" value="UniProtKB-SubCell"/>
</dbReference>
<evidence type="ECO:0000256" key="13">
    <source>
        <dbReference type="PIRNR" id="PIRNR038193"/>
    </source>
</evidence>
<dbReference type="GO" id="GO:0005975">
    <property type="term" value="P:carbohydrate metabolic process"/>
    <property type="evidence" value="ECO:0007669"/>
    <property type="project" value="UniProtKB-UniRule"/>
</dbReference>
<keyword evidence="20" id="KW-1185">Reference proteome</keyword>
<dbReference type="Pfam" id="PF01630">
    <property type="entry name" value="Glyco_hydro_56"/>
    <property type="match status" value="1"/>
</dbReference>
<dbReference type="InterPro" id="IPR013785">
    <property type="entry name" value="Aldolase_TIM"/>
</dbReference>
<evidence type="ECO:0000256" key="17">
    <source>
        <dbReference type="RuleBase" id="RU610713"/>
    </source>
</evidence>
<evidence type="ECO:0000256" key="16">
    <source>
        <dbReference type="PIRSR" id="PIRSR038193-3"/>
    </source>
</evidence>
<evidence type="ECO:0000313" key="20">
    <source>
        <dbReference type="Proteomes" id="UP001239994"/>
    </source>
</evidence>
<evidence type="ECO:0000256" key="1">
    <source>
        <dbReference type="ARBA" id="ARBA00000251"/>
    </source>
</evidence>
<dbReference type="PRINTS" id="PR00846">
    <property type="entry name" value="GLHYDRLASE56"/>
</dbReference>
<dbReference type="EC" id="3.2.1.35" evidence="17"/>
<keyword evidence="18" id="KW-1133">Transmembrane helix</keyword>
<feature type="disulfide bond" evidence="16">
    <location>
        <begin position="49"/>
        <end position="341"/>
    </location>
</feature>
<feature type="disulfide bond" evidence="16">
    <location>
        <begin position="371"/>
        <end position="435"/>
    </location>
</feature>
<dbReference type="Pfam" id="PF23106">
    <property type="entry name" value="EGF_Teneurin"/>
    <property type="match status" value="1"/>
</dbReference>
<evidence type="ECO:0000256" key="3">
    <source>
        <dbReference type="ARBA" id="ARBA00004613"/>
    </source>
</evidence>
<feature type="active site" description="Proton donor" evidence="14">
    <location>
        <position position="137"/>
    </location>
</feature>
<dbReference type="PANTHER" id="PTHR11769:SF23">
    <property type="entry name" value="HYALURONIDASE-1"/>
    <property type="match status" value="1"/>
</dbReference>
<evidence type="ECO:0000256" key="6">
    <source>
        <dbReference type="ARBA" id="ARBA00022536"/>
    </source>
</evidence>
<dbReference type="AlphaFoldDB" id="A0AAD8ZEB3"/>
<dbReference type="PANTHER" id="PTHR11769">
    <property type="entry name" value="HYALURONIDASE"/>
    <property type="match status" value="1"/>
</dbReference>
<evidence type="ECO:0000256" key="10">
    <source>
        <dbReference type="ARBA" id="ARBA00023180"/>
    </source>
</evidence>
<name>A0AAD8ZEB3_9TELE</name>
<comment type="catalytic activity">
    <reaction evidence="1 17">
        <text>Random hydrolysis of (1-&gt;4)-linkages between N-acetyl-beta-D-glucosamine and D-glucuronate residues in hyaluronate.</text>
        <dbReference type="EC" id="3.2.1.35"/>
    </reaction>
</comment>
<evidence type="ECO:0000256" key="4">
    <source>
        <dbReference type="ARBA" id="ARBA00008871"/>
    </source>
</evidence>
<keyword evidence="6" id="KW-0245">EGF-like domain</keyword>
<keyword evidence="18" id="KW-0812">Transmembrane</keyword>
<keyword evidence="8 17" id="KW-0378">Hydrolase</keyword>
<dbReference type="InterPro" id="IPR018155">
    <property type="entry name" value="Hyaluronidase"/>
</dbReference>
<dbReference type="PIRSF" id="PIRSF038193">
    <property type="entry name" value="Hyaluronidase"/>
    <property type="match status" value="1"/>
</dbReference>
<evidence type="ECO:0000313" key="19">
    <source>
        <dbReference type="EMBL" id="KAK1796376.1"/>
    </source>
</evidence>
<dbReference type="Gene3D" id="3.20.20.70">
    <property type="entry name" value="Aldolase class I"/>
    <property type="match status" value="1"/>
</dbReference>
<dbReference type="Proteomes" id="UP001239994">
    <property type="component" value="Unassembled WGS sequence"/>
</dbReference>
<evidence type="ECO:0000256" key="5">
    <source>
        <dbReference type="ARBA" id="ARBA00022525"/>
    </source>
</evidence>
<keyword evidence="5" id="KW-0964">Secreted</keyword>
<dbReference type="GO" id="GO:0004415">
    <property type="term" value="F:hyalurononglucosaminidase activity"/>
    <property type="evidence" value="ECO:0007669"/>
    <property type="project" value="UniProtKB-UniRule"/>
</dbReference>
<comment type="subcellular location">
    <subcellularLocation>
        <location evidence="2">Lysosome</location>
    </subcellularLocation>
    <subcellularLocation>
        <location evidence="3">Secreted</location>
    </subcellularLocation>
</comment>
<dbReference type="GO" id="GO:0005764">
    <property type="term" value="C:lysosome"/>
    <property type="evidence" value="ECO:0007669"/>
    <property type="project" value="UniProtKB-SubCell"/>
</dbReference>
<accession>A0AAD8ZEB3</accession>
<dbReference type="EMBL" id="JAROKS010000015">
    <property type="protein sequence ID" value="KAK1796376.1"/>
    <property type="molecule type" value="Genomic_DNA"/>
</dbReference>
<keyword evidence="18" id="KW-0472">Membrane</keyword>
<comment type="caution">
    <text evidence="19">The sequence shown here is derived from an EMBL/GenBank/DDBJ whole genome shotgun (WGS) entry which is preliminary data.</text>
</comment>
<evidence type="ECO:0000256" key="12">
    <source>
        <dbReference type="ARBA" id="ARBA00023295"/>
    </source>
</evidence>
<feature type="disulfide bond" evidence="16">
    <location>
        <begin position="437"/>
        <end position="446"/>
    </location>
</feature>
<dbReference type="GO" id="GO:0030214">
    <property type="term" value="P:hyaluronan catabolic process"/>
    <property type="evidence" value="ECO:0007669"/>
    <property type="project" value="TreeGrafter"/>
</dbReference>
<reference evidence="19" key="1">
    <citation type="submission" date="2023-03" db="EMBL/GenBank/DDBJ databases">
        <title>Electrophorus voltai genome.</title>
        <authorList>
            <person name="Bian C."/>
        </authorList>
    </citation>
    <scope>NUCLEOTIDE SEQUENCE</scope>
    <source>
        <strain evidence="19">CB-2022</strain>
        <tissue evidence="19">Muscle</tissue>
    </source>
</reference>
<feature type="disulfide bond" evidence="16">
    <location>
        <begin position="213"/>
        <end position="228"/>
    </location>
</feature>
<protein>
    <recommendedName>
        <fullName evidence="17">Hyaluronidase</fullName>
        <ecNumber evidence="17">3.2.1.35</ecNumber>
    </recommendedName>
</protein>
<gene>
    <name evidence="19" type="ORF">P4O66_009428</name>
</gene>
<dbReference type="FunFam" id="3.20.20.70:FF:000065">
    <property type="entry name" value="Hyaluronidase"/>
    <property type="match status" value="1"/>
</dbReference>
<evidence type="ECO:0000256" key="15">
    <source>
        <dbReference type="PIRSR" id="PIRSR038193-2"/>
    </source>
</evidence>
<dbReference type="GO" id="GO:0031410">
    <property type="term" value="C:cytoplasmic vesicle"/>
    <property type="evidence" value="ECO:0007669"/>
    <property type="project" value="TreeGrafter"/>
</dbReference>
<feature type="glycosylation site" description="N-linked (GlcNAc...) asparagine" evidence="15">
    <location>
        <position position="358"/>
    </location>
</feature>